<dbReference type="PANTHER" id="PTHR43531">
    <property type="entry name" value="PROTEIN ICFG"/>
    <property type="match status" value="1"/>
</dbReference>
<dbReference type="Gene3D" id="1.10.287.950">
    <property type="entry name" value="Methyl-accepting chemotaxis protein"/>
    <property type="match status" value="1"/>
</dbReference>
<keyword evidence="2" id="KW-0807">Transducer</keyword>
<evidence type="ECO:0000256" key="1">
    <source>
        <dbReference type="ARBA" id="ARBA00029447"/>
    </source>
</evidence>
<dbReference type="PANTHER" id="PTHR43531:SF5">
    <property type="entry name" value="METHYL-ACCEPTING CHEMOTAXIS PROTEIN III"/>
    <property type="match status" value="1"/>
</dbReference>
<dbReference type="EMBL" id="JAQSIO010000001">
    <property type="protein sequence ID" value="MDD0813217.1"/>
    <property type="molecule type" value="Genomic_DNA"/>
</dbReference>
<organism evidence="7 8">
    <name type="scientific">Curvibacter microcysteis</name>
    <dbReference type="NCBI Taxonomy" id="3026419"/>
    <lineage>
        <taxon>Bacteria</taxon>
        <taxon>Pseudomonadati</taxon>
        <taxon>Pseudomonadota</taxon>
        <taxon>Betaproteobacteria</taxon>
        <taxon>Burkholderiales</taxon>
        <taxon>Comamonadaceae</taxon>
        <taxon>Curvibacter</taxon>
    </lineage>
</organism>
<feature type="transmembrane region" description="Helical" evidence="4">
    <location>
        <begin position="12"/>
        <end position="33"/>
    </location>
</feature>
<protein>
    <submittedName>
        <fullName evidence="7">Methyl-accepting chemotaxis protein</fullName>
    </submittedName>
</protein>
<proteinExistence type="inferred from homology"/>
<evidence type="ECO:0000256" key="3">
    <source>
        <dbReference type="SAM" id="MobiDB-lite"/>
    </source>
</evidence>
<keyword evidence="4" id="KW-0472">Membrane</keyword>
<dbReference type="PROSITE" id="PS50111">
    <property type="entry name" value="CHEMOTAXIS_TRANSDUC_2"/>
    <property type="match status" value="1"/>
</dbReference>
<evidence type="ECO:0000256" key="2">
    <source>
        <dbReference type="PROSITE-ProRule" id="PRU00284"/>
    </source>
</evidence>
<comment type="similarity">
    <text evidence="1">Belongs to the methyl-accepting chemotaxis (MCP) protein family.</text>
</comment>
<gene>
    <name evidence="7" type="ORF">PSQ39_01100</name>
</gene>
<keyword evidence="4" id="KW-0812">Transmembrane</keyword>
<dbReference type="InterPro" id="IPR003660">
    <property type="entry name" value="HAMP_dom"/>
</dbReference>
<dbReference type="CDD" id="cd11386">
    <property type="entry name" value="MCP_signal"/>
    <property type="match status" value="1"/>
</dbReference>
<evidence type="ECO:0000259" key="5">
    <source>
        <dbReference type="PROSITE" id="PS50111"/>
    </source>
</evidence>
<keyword evidence="8" id="KW-1185">Reference proteome</keyword>
<dbReference type="SUPFAM" id="SSF58104">
    <property type="entry name" value="Methyl-accepting chemotaxis protein (MCP) signaling domain"/>
    <property type="match status" value="1"/>
</dbReference>
<dbReference type="PROSITE" id="PS50885">
    <property type="entry name" value="HAMP"/>
    <property type="match status" value="1"/>
</dbReference>
<reference evidence="7 8" key="1">
    <citation type="submission" date="2023-02" db="EMBL/GenBank/DDBJ databases">
        <title>Bacterial whole genome sequence for Curvibacter sp. HBC28.</title>
        <authorList>
            <person name="Le V."/>
            <person name="Ko S.-R."/>
            <person name="Ahn C.-Y."/>
            <person name="Oh H.-M."/>
        </authorList>
    </citation>
    <scope>NUCLEOTIDE SEQUENCE [LARGE SCALE GENOMIC DNA]</scope>
    <source>
        <strain evidence="7 8">HBC28</strain>
    </source>
</reference>
<evidence type="ECO:0000313" key="8">
    <source>
        <dbReference type="Proteomes" id="UP001528672"/>
    </source>
</evidence>
<feature type="domain" description="HAMP" evidence="6">
    <location>
        <begin position="94"/>
        <end position="126"/>
    </location>
</feature>
<dbReference type="RefSeq" id="WP_273924747.1">
    <property type="nucleotide sequence ID" value="NZ_JAQSIO010000001.1"/>
</dbReference>
<evidence type="ECO:0000259" key="6">
    <source>
        <dbReference type="PROSITE" id="PS50885"/>
    </source>
</evidence>
<name>A0ABT5M9E6_9BURK</name>
<dbReference type="SMART" id="SM00283">
    <property type="entry name" value="MA"/>
    <property type="match status" value="1"/>
</dbReference>
<sequence>MSSFTLSIRAKIVLTFGLLALLQLGGLLLKAALHASGNATLGPDQPSWADPTSLAQALLTVLVCLLAGHHFHKVICGGLHRQGNKFQELTNSLDLTTRSNSPRADEFGTSARAFDQLFERLEQAMLRIRTASECVHLATQEISAGNLDLSARTEQQAAALEQTSASLSHIAEAVKASAERAQAASRLAEGTSAVTQQGQVASTQMKKTLDKLSDSSERIADISSVIEGIAFQTNILALNAAVEAARAGEQGRGFSVVAAEVRQLAQRSATAAQDIKTVIALSVSDIREGARQGLQVQSIVEEIQDSVDRVTTLARQIAQSSAEQSLNIDQISEAVQLMDQTTQQNSAFVEEISATSSALNEQSQNLHRIVGIFKVRSTRQSEEVAGNHGNALVTSPRPSRAAYGTSHR</sequence>
<keyword evidence="4" id="KW-1133">Transmembrane helix</keyword>
<evidence type="ECO:0000256" key="4">
    <source>
        <dbReference type="SAM" id="Phobius"/>
    </source>
</evidence>
<dbReference type="Pfam" id="PF00015">
    <property type="entry name" value="MCPsignal"/>
    <property type="match status" value="1"/>
</dbReference>
<accession>A0ABT5M9E6</accession>
<feature type="domain" description="Methyl-accepting transducer" evidence="5">
    <location>
        <begin position="131"/>
        <end position="360"/>
    </location>
</feature>
<comment type="caution">
    <text evidence="7">The sequence shown here is derived from an EMBL/GenBank/DDBJ whole genome shotgun (WGS) entry which is preliminary data.</text>
</comment>
<evidence type="ECO:0000313" key="7">
    <source>
        <dbReference type="EMBL" id="MDD0813217.1"/>
    </source>
</evidence>
<dbReference type="Proteomes" id="UP001528672">
    <property type="component" value="Unassembled WGS sequence"/>
</dbReference>
<dbReference type="InterPro" id="IPR051310">
    <property type="entry name" value="MCP_chemotaxis"/>
</dbReference>
<feature type="region of interest" description="Disordered" evidence="3">
    <location>
        <begin position="383"/>
        <end position="408"/>
    </location>
</feature>
<dbReference type="InterPro" id="IPR004089">
    <property type="entry name" value="MCPsignal_dom"/>
</dbReference>